<keyword evidence="1" id="KW-1133">Transmembrane helix</keyword>
<feature type="transmembrane region" description="Helical" evidence="1">
    <location>
        <begin position="175"/>
        <end position="194"/>
    </location>
</feature>
<feature type="transmembrane region" description="Helical" evidence="1">
    <location>
        <begin position="85"/>
        <end position="106"/>
    </location>
</feature>
<evidence type="ECO:0000259" key="2">
    <source>
        <dbReference type="Pfam" id="PF05569"/>
    </source>
</evidence>
<dbReference type="PANTHER" id="PTHR34978:SF3">
    <property type="entry name" value="SLR0241 PROTEIN"/>
    <property type="match status" value="1"/>
</dbReference>
<evidence type="ECO:0000256" key="1">
    <source>
        <dbReference type="SAM" id="Phobius"/>
    </source>
</evidence>
<reference evidence="4 6" key="1">
    <citation type="submission" date="2017-05" db="EMBL/GenBank/DDBJ databases">
        <authorList>
            <person name="Song R."/>
            <person name="Chenine A.L."/>
            <person name="Ruprecht R.M."/>
        </authorList>
    </citation>
    <scope>NUCLEOTIDE SEQUENCE [LARGE SCALE GENOMIC DNA]</scope>
    <source>
        <strain evidence="4">PD5205</strain>
    </source>
</reference>
<accession>A0A1Y6HNQ0</accession>
<feature type="transmembrane region" description="Helical" evidence="1">
    <location>
        <begin position="32"/>
        <end position="54"/>
    </location>
</feature>
<evidence type="ECO:0000313" key="5">
    <source>
        <dbReference type="Proteomes" id="UP000195877"/>
    </source>
</evidence>
<dbReference type="eggNOG" id="COG4219">
    <property type="taxonomic scope" value="Bacteria"/>
</dbReference>
<dbReference type="EMBL" id="LT853885">
    <property type="protein sequence ID" value="SMR04756.1"/>
    <property type="molecule type" value="Genomic_DNA"/>
</dbReference>
<protein>
    <submittedName>
        <fullName evidence="4">Putative TonB-like protein</fullName>
    </submittedName>
    <submittedName>
        <fullName evidence="3">Regulatory protein BlaR1</fullName>
    </submittedName>
</protein>
<proteinExistence type="predicted"/>
<dbReference type="AlphaFoldDB" id="A0A1Y6HNQ0"/>
<dbReference type="Proteomes" id="UP000195953">
    <property type="component" value="Chromosome 1"/>
</dbReference>
<evidence type="ECO:0000313" key="4">
    <source>
        <dbReference type="EMBL" id="SMR04756.1"/>
    </source>
</evidence>
<dbReference type="PROSITE" id="PS51257">
    <property type="entry name" value="PROKAR_LIPOPROTEIN"/>
    <property type="match status" value="1"/>
</dbReference>
<keyword evidence="5" id="KW-1185">Reference proteome</keyword>
<evidence type="ECO:0000313" key="3">
    <source>
        <dbReference type="EMBL" id="SMQ97783.1"/>
    </source>
</evidence>
<organism evidence="4 6">
    <name type="scientific">Xanthomonas fragariae</name>
    <dbReference type="NCBI Taxonomy" id="48664"/>
    <lineage>
        <taxon>Bacteria</taxon>
        <taxon>Pseudomonadati</taxon>
        <taxon>Pseudomonadota</taxon>
        <taxon>Gammaproteobacteria</taxon>
        <taxon>Lysobacterales</taxon>
        <taxon>Lysobacteraceae</taxon>
        <taxon>Xanthomonas</taxon>
    </lineage>
</organism>
<reference evidence="3 5" key="2">
    <citation type="submission" date="2017-05" db="EMBL/GenBank/DDBJ databases">
        <authorList>
            <person name="Blom J."/>
        </authorList>
    </citation>
    <scope>NUCLEOTIDE SEQUENCE [LARGE SCALE GENOMIC DNA]</scope>
    <source>
        <strain evidence="3">PD885</strain>
    </source>
</reference>
<dbReference type="EMBL" id="LT853882">
    <property type="protein sequence ID" value="SMQ97783.1"/>
    <property type="molecule type" value="Genomic_DNA"/>
</dbReference>
<feature type="transmembrane region" description="Helical" evidence="1">
    <location>
        <begin position="6"/>
        <end position="25"/>
    </location>
</feature>
<dbReference type="Pfam" id="PF05569">
    <property type="entry name" value="Peptidase_M56"/>
    <property type="match status" value="1"/>
</dbReference>
<feature type="domain" description="Peptidase M56" evidence="2">
    <location>
        <begin position="8"/>
        <end position="246"/>
    </location>
</feature>
<dbReference type="PANTHER" id="PTHR34978">
    <property type="entry name" value="POSSIBLE SENSOR-TRANSDUCER PROTEIN BLAR"/>
    <property type="match status" value="1"/>
</dbReference>
<keyword evidence="1" id="KW-0812">Transmembrane</keyword>
<dbReference type="InterPro" id="IPR008756">
    <property type="entry name" value="Peptidase_M56"/>
</dbReference>
<dbReference type="Proteomes" id="UP000195877">
    <property type="component" value="Chromosome 1"/>
</dbReference>
<gene>
    <name evidence="3" type="primary">blaR1</name>
    <name evidence="4" type="ORF">PD5205_03481</name>
    <name evidence="3" type="ORF">PD885_00514</name>
</gene>
<name>A0A1Y6HNQ0_9XANT</name>
<dbReference type="InterPro" id="IPR052173">
    <property type="entry name" value="Beta-lactam_resp_regulator"/>
</dbReference>
<keyword evidence="1" id="KW-0472">Membrane</keyword>
<sequence>MRLDPLVLLQAMLCITAALLACLFLRRPLRAWLGATAAYAIWASVPLALMAAALPGRPTSAALLKLPALVAMPLPLTTHGGEHGWTQFLVAAWLAGAAVMAVVLWWRQQRFVRSMGPLHALDNVLWMATHDVGLPAALGIWRPGIVVPMDFNARYTAGERALILTLRRGDLHANLLAALLLCIAWFNPLMHLAWRAFRLDQELACDAAVLARYPSKRRSYATTMLKCQLGSGWTPLACHWVSSHPLAHCRIVRSGDECAACPLEDGHGAVAGTDRERRLLGRAARAHGCNGATDTGARQRAGFRHAATAEISAQCICCSDRGLCRTADRGGRARGATAHRYCAKPARRRVRSGWSMQRANGGLNLRVWMARR</sequence>
<evidence type="ECO:0000313" key="6">
    <source>
        <dbReference type="Proteomes" id="UP000195953"/>
    </source>
</evidence>